<sequence length="612" mass="66332">MHSLNVYYGCALTCRYAIPAAFRGEAEEDALREHFEKAVALAVLDHPLLQVGLADESTKDPVWVRLDRIDLGHHIQWQTVPTDVDVKSSRSSSATTTATGSMIDALLEDMIKAQHDLPYPDLETRPGWKMVVVRAPDLDYLEAFFGINHANADGESAKFFQQTLLEKLNLLAAATVSSSPALSNLDLQEHILTLPVMPASKFTPAHEALVDLPLSPVWAVSIALKQMLPSWLRSHPLKPLPWAPQRPVPIRTALRLVHVEAAALQRVLEACRCHDTTLTGLVQAMSVTSLAMRTPAATPPQNGNAKQKKKTKLAPLILGTPVSMHRYIRPEACPKPQDRERVMVNSVTYCFHHYHGRRLATLYDLAGRVVRDNAAAAAAQAHEEEKQQGPVAADIETNALRLEDALWEQAARVRRQLAQKLAKGTRNDLTGLLRFIPDFRVRMAEEMAAQGPRDVTLEVSNLGVIDGGSGAVEVQQPEKAPLQPSVKDCCGSSTSSAAAADAEKKGGAPQDSAVVVGITINEEEPSKTQSQESRATWTMERAMFTQSGIPHGVALVVSPIAVKGKGLTIAVNWQDGLVDQGVGAGLAADLESWLGSLGRGDHISFSGSHVKA</sequence>
<dbReference type="InterPro" id="IPR052058">
    <property type="entry name" value="Alcohol_O-acetyltransferase"/>
</dbReference>
<protein>
    <submittedName>
        <fullName evidence="1">Alcohol acetyltransferase-domain-containing protein</fullName>
    </submittedName>
</protein>
<name>A0ABR1RVK6_9PEZI</name>
<dbReference type="EMBL" id="JAQQWI010000010">
    <property type="protein sequence ID" value="KAK8018440.1"/>
    <property type="molecule type" value="Genomic_DNA"/>
</dbReference>
<accession>A0ABR1RVK6</accession>
<dbReference type="PANTHER" id="PTHR28037">
    <property type="entry name" value="ALCOHOL O-ACETYLTRANSFERASE 1-RELATED"/>
    <property type="match status" value="1"/>
</dbReference>
<organism evidence="1 2">
    <name type="scientific">Apiospora marii</name>
    <dbReference type="NCBI Taxonomy" id="335849"/>
    <lineage>
        <taxon>Eukaryota</taxon>
        <taxon>Fungi</taxon>
        <taxon>Dikarya</taxon>
        <taxon>Ascomycota</taxon>
        <taxon>Pezizomycotina</taxon>
        <taxon>Sordariomycetes</taxon>
        <taxon>Xylariomycetidae</taxon>
        <taxon>Amphisphaeriales</taxon>
        <taxon>Apiosporaceae</taxon>
        <taxon>Apiospora</taxon>
    </lineage>
</organism>
<gene>
    <name evidence="1" type="ORF">PG991_007630</name>
</gene>
<proteinExistence type="predicted"/>
<evidence type="ECO:0000313" key="2">
    <source>
        <dbReference type="Proteomes" id="UP001396898"/>
    </source>
</evidence>
<dbReference type="Pfam" id="PF07247">
    <property type="entry name" value="AATase"/>
    <property type="match status" value="1"/>
</dbReference>
<dbReference type="PANTHER" id="PTHR28037:SF1">
    <property type="entry name" value="ALCOHOL O-ACETYLTRANSFERASE 1-RELATED"/>
    <property type="match status" value="1"/>
</dbReference>
<evidence type="ECO:0000313" key="1">
    <source>
        <dbReference type="EMBL" id="KAK8018440.1"/>
    </source>
</evidence>
<reference evidence="1 2" key="1">
    <citation type="submission" date="2023-01" db="EMBL/GenBank/DDBJ databases">
        <title>Analysis of 21 Apiospora genomes using comparative genomics revels a genus with tremendous synthesis potential of carbohydrate active enzymes and secondary metabolites.</title>
        <authorList>
            <person name="Sorensen T."/>
        </authorList>
    </citation>
    <scope>NUCLEOTIDE SEQUENCE [LARGE SCALE GENOMIC DNA]</scope>
    <source>
        <strain evidence="1 2">CBS 20057</strain>
    </source>
</reference>
<comment type="caution">
    <text evidence="1">The sequence shown here is derived from an EMBL/GenBank/DDBJ whole genome shotgun (WGS) entry which is preliminary data.</text>
</comment>
<dbReference type="InterPro" id="IPR010828">
    <property type="entry name" value="Atf2/Sli1-like"/>
</dbReference>
<dbReference type="Proteomes" id="UP001396898">
    <property type="component" value="Unassembled WGS sequence"/>
</dbReference>
<keyword evidence="2" id="KW-1185">Reference proteome</keyword>